<organism evidence="2">
    <name type="scientific">freshwater metagenome</name>
    <dbReference type="NCBI Taxonomy" id="449393"/>
    <lineage>
        <taxon>unclassified sequences</taxon>
        <taxon>metagenomes</taxon>
        <taxon>ecological metagenomes</taxon>
    </lineage>
</organism>
<reference evidence="2" key="1">
    <citation type="submission" date="2020-05" db="EMBL/GenBank/DDBJ databases">
        <authorList>
            <person name="Chiriac C."/>
            <person name="Salcher M."/>
            <person name="Ghai R."/>
            <person name="Kavagutti S V."/>
        </authorList>
    </citation>
    <scope>NUCLEOTIDE SEQUENCE</scope>
</reference>
<sequence>MLASGPGPTAAIPSSELSARRVVRNPITDNA</sequence>
<dbReference type="EMBL" id="CAFAAQ010000043">
    <property type="protein sequence ID" value="CAB4802862.1"/>
    <property type="molecule type" value="Genomic_DNA"/>
</dbReference>
<protein>
    <submittedName>
        <fullName evidence="2">Unannotated protein</fullName>
    </submittedName>
</protein>
<feature type="region of interest" description="Disordered" evidence="1">
    <location>
        <begin position="1"/>
        <end position="31"/>
    </location>
</feature>
<gene>
    <name evidence="2" type="ORF">UFOPK3046_00669</name>
</gene>
<name>A0A6J6Y0Q9_9ZZZZ</name>
<dbReference type="AlphaFoldDB" id="A0A6J6Y0Q9"/>
<evidence type="ECO:0000313" key="2">
    <source>
        <dbReference type="EMBL" id="CAB4802862.1"/>
    </source>
</evidence>
<evidence type="ECO:0000256" key="1">
    <source>
        <dbReference type="SAM" id="MobiDB-lite"/>
    </source>
</evidence>
<proteinExistence type="predicted"/>
<accession>A0A6J6Y0Q9</accession>